<feature type="domain" description="Beta-lactamase-related" evidence="5">
    <location>
        <begin position="83"/>
        <end position="376"/>
    </location>
</feature>
<reference evidence="6 7" key="1">
    <citation type="submission" date="2020-03" db="EMBL/GenBank/DDBJ databases">
        <title>Soil Listeria distribution.</title>
        <authorList>
            <person name="Liao J."/>
            <person name="Wiedmann M."/>
        </authorList>
    </citation>
    <scope>NUCLEOTIDE SEQUENCE [LARGE SCALE GENOMIC DNA]</scope>
    <source>
        <strain evidence="6 7">FSL L7-1507</strain>
    </source>
</reference>
<dbReference type="PANTHER" id="PTHR46825:SF11">
    <property type="entry name" value="PENICILLIN-BINDING PROTEIN 4"/>
    <property type="match status" value="1"/>
</dbReference>
<name>A0A841ZPY7_9LIST</name>
<organism evidence="6 7">
    <name type="scientific">Listeria aquatica</name>
    <dbReference type="NCBI Taxonomy" id="1494960"/>
    <lineage>
        <taxon>Bacteria</taxon>
        <taxon>Bacillati</taxon>
        <taxon>Bacillota</taxon>
        <taxon>Bacilli</taxon>
        <taxon>Bacillales</taxon>
        <taxon>Listeriaceae</taxon>
        <taxon>Listeria</taxon>
    </lineage>
</organism>
<accession>A0A841ZPY7</accession>
<gene>
    <name evidence="6" type="ORF">HB912_06215</name>
</gene>
<feature type="compositionally biased region" description="Basic and acidic residues" evidence="3">
    <location>
        <begin position="51"/>
        <end position="62"/>
    </location>
</feature>
<dbReference type="PANTHER" id="PTHR46825">
    <property type="entry name" value="D-ALANYL-D-ALANINE-CARBOXYPEPTIDASE/ENDOPEPTIDASE AMPH"/>
    <property type="match status" value="1"/>
</dbReference>
<evidence type="ECO:0000256" key="1">
    <source>
        <dbReference type="ARBA" id="ARBA00004370"/>
    </source>
</evidence>
<dbReference type="GO" id="GO:0016020">
    <property type="term" value="C:membrane"/>
    <property type="evidence" value="ECO:0007669"/>
    <property type="project" value="UniProtKB-SubCell"/>
</dbReference>
<protein>
    <submittedName>
        <fullName evidence="6">Beta-lactamase family protein</fullName>
    </submittedName>
</protein>
<comment type="caution">
    <text evidence="6">The sequence shown here is derived from an EMBL/GenBank/DDBJ whole genome shotgun (WGS) entry which is preliminary data.</text>
</comment>
<keyword evidence="4" id="KW-1133">Transmembrane helix</keyword>
<dbReference type="Pfam" id="PF00144">
    <property type="entry name" value="Beta-lactamase"/>
    <property type="match status" value="1"/>
</dbReference>
<dbReference type="RefSeq" id="WP_185373026.1">
    <property type="nucleotide sequence ID" value="NZ_JAARRM010000002.1"/>
</dbReference>
<dbReference type="Gene3D" id="3.40.710.10">
    <property type="entry name" value="DD-peptidase/beta-lactamase superfamily"/>
    <property type="match status" value="1"/>
</dbReference>
<feature type="region of interest" description="Disordered" evidence="3">
    <location>
        <begin position="51"/>
        <end position="74"/>
    </location>
</feature>
<dbReference type="EMBL" id="JAARRM010000002">
    <property type="protein sequence ID" value="MBC1521235.1"/>
    <property type="molecule type" value="Genomic_DNA"/>
</dbReference>
<dbReference type="InterPro" id="IPR001466">
    <property type="entry name" value="Beta-lactam-related"/>
</dbReference>
<dbReference type="InterPro" id="IPR012338">
    <property type="entry name" value="Beta-lactam/transpept-like"/>
</dbReference>
<evidence type="ECO:0000256" key="3">
    <source>
        <dbReference type="SAM" id="MobiDB-lite"/>
    </source>
</evidence>
<evidence type="ECO:0000313" key="7">
    <source>
        <dbReference type="Proteomes" id="UP000559885"/>
    </source>
</evidence>
<sequence length="390" mass="43656">MTQSRLKKTQGKKQKQRFYWSLVLILLIGIGIGSFVSLFITSHEAKNAETAKTKAASKDAKKNNKTPLKPDNPVKAKEVPEKAIDEYLKNSGFVGSVYIEDKGKFVLEKGYGYSDLANGHKNMTSSVYYIGSMQKAMVATAFLQLVEQGLVRLDDPIAKYIPSFPNGQKIKIVNFLGHTTGMKPRHEGNNPITPYRIIREIEKAGIKTQPGKWQYADDNYSVIAYLIQTISGVDFENYMEQHIFIPAGMSGAGFYMTYNTNFMHTESYLRDKGKMINAPVRQDLSQLFGAGDIYMAVQDVKKFDDALLGGKLIGKESLARMLKKGPGKYGFGFYDLGNHYIARGVLAGYEAGNAFTKDRKKFVILLSNARTKAKSDYQYTQDILAIMNKN</sequence>
<dbReference type="Proteomes" id="UP000559885">
    <property type="component" value="Unassembled WGS sequence"/>
</dbReference>
<dbReference type="SUPFAM" id="SSF56601">
    <property type="entry name" value="beta-lactamase/transpeptidase-like"/>
    <property type="match status" value="1"/>
</dbReference>
<keyword evidence="4" id="KW-0812">Transmembrane</keyword>
<evidence type="ECO:0000256" key="4">
    <source>
        <dbReference type="SAM" id="Phobius"/>
    </source>
</evidence>
<dbReference type="InterPro" id="IPR050491">
    <property type="entry name" value="AmpC-like"/>
</dbReference>
<feature type="transmembrane region" description="Helical" evidence="4">
    <location>
        <begin position="20"/>
        <end position="40"/>
    </location>
</feature>
<comment type="subcellular location">
    <subcellularLocation>
        <location evidence="1">Membrane</location>
    </subcellularLocation>
</comment>
<evidence type="ECO:0000256" key="2">
    <source>
        <dbReference type="ARBA" id="ARBA00023136"/>
    </source>
</evidence>
<evidence type="ECO:0000313" key="6">
    <source>
        <dbReference type="EMBL" id="MBC1521235.1"/>
    </source>
</evidence>
<proteinExistence type="predicted"/>
<dbReference type="AlphaFoldDB" id="A0A841ZPY7"/>
<evidence type="ECO:0000259" key="5">
    <source>
        <dbReference type="Pfam" id="PF00144"/>
    </source>
</evidence>
<keyword evidence="2 4" id="KW-0472">Membrane</keyword>